<organism evidence="1 2">
    <name type="scientific">Microthyrium microscopicum</name>
    <dbReference type="NCBI Taxonomy" id="703497"/>
    <lineage>
        <taxon>Eukaryota</taxon>
        <taxon>Fungi</taxon>
        <taxon>Dikarya</taxon>
        <taxon>Ascomycota</taxon>
        <taxon>Pezizomycotina</taxon>
        <taxon>Dothideomycetes</taxon>
        <taxon>Dothideomycetes incertae sedis</taxon>
        <taxon>Microthyriales</taxon>
        <taxon>Microthyriaceae</taxon>
        <taxon>Microthyrium</taxon>
    </lineage>
</organism>
<evidence type="ECO:0000313" key="1">
    <source>
        <dbReference type="EMBL" id="KAF2673312.1"/>
    </source>
</evidence>
<sequence>MSKTTLPPSTEEHVEPEITTAMREHQAAWAKSQGDDHLAVALYANVIREYEANGNTEAVLENSHHLCLLLAKLKKWEDLQPHLERLSELQADRARPFAMAEDERWIRQEIKTMVDLFFCYRELGRVLESNVWASRAVRHADGLHDSAREHVRDGLKTFSSVFVNLIKRHEAELAKDQDSSPKKD</sequence>
<name>A0A6A6UM48_9PEZI</name>
<gene>
    <name evidence="1" type="ORF">BT63DRAFT_153261</name>
</gene>
<dbReference type="EMBL" id="MU004231">
    <property type="protein sequence ID" value="KAF2673312.1"/>
    <property type="molecule type" value="Genomic_DNA"/>
</dbReference>
<accession>A0A6A6UM48</accession>
<protein>
    <submittedName>
        <fullName evidence="1">Uncharacterized protein</fullName>
    </submittedName>
</protein>
<keyword evidence="2" id="KW-1185">Reference proteome</keyword>
<reference evidence="1" key="1">
    <citation type="journal article" date="2020" name="Stud. Mycol.">
        <title>101 Dothideomycetes genomes: a test case for predicting lifestyles and emergence of pathogens.</title>
        <authorList>
            <person name="Haridas S."/>
            <person name="Albert R."/>
            <person name="Binder M."/>
            <person name="Bloem J."/>
            <person name="Labutti K."/>
            <person name="Salamov A."/>
            <person name="Andreopoulos B."/>
            <person name="Baker S."/>
            <person name="Barry K."/>
            <person name="Bills G."/>
            <person name="Bluhm B."/>
            <person name="Cannon C."/>
            <person name="Castanera R."/>
            <person name="Culley D."/>
            <person name="Daum C."/>
            <person name="Ezra D."/>
            <person name="Gonzalez J."/>
            <person name="Henrissat B."/>
            <person name="Kuo A."/>
            <person name="Liang C."/>
            <person name="Lipzen A."/>
            <person name="Lutzoni F."/>
            <person name="Magnuson J."/>
            <person name="Mondo S."/>
            <person name="Nolan M."/>
            <person name="Ohm R."/>
            <person name="Pangilinan J."/>
            <person name="Park H.-J."/>
            <person name="Ramirez L."/>
            <person name="Alfaro M."/>
            <person name="Sun H."/>
            <person name="Tritt A."/>
            <person name="Yoshinaga Y."/>
            <person name="Zwiers L.-H."/>
            <person name="Turgeon B."/>
            <person name="Goodwin S."/>
            <person name="Spatafora J."/>
            <person name="Crous P."/>
            <person name="Grigoriev I."/>
        </authorList>
    </citation>
    <scope>NUCLEOTIDE SEQUENCE</scope>
    <source>
        <strain evidence="1">CBS 115976</strain>
    </source>
</reference>
<proteinExistence type="predicted"/>
<evidence type="ECO:0000313" key="2">
    <source>
        <dbReference type="Proteomes" id="UP000799302"/>
    </source>
</evidence>
<dbReference type="AlphaFoldDB" id="A0A6A6UM48"/>
<dbReference type="Proteomes" id="UP000799302">
    <property type="component" value="Unassembled WGS sequence"/>
</dbReference>